<dbReference type="PANTHER" id="PTHR35800">
    <property type="entry name" value="PROTEIN JAG"/>
    <property type="match status" value="1"/>
</dbReference>
<feature type="domain" description="R3H" evidence="1">
    <location>
        <begin position="103"/>
        <end position="169"/>
    </location>
</feature>
<dbReference type="InterPro" id="IPR036867">
    <property type="entry name" value="R3H_dom_sf"/>
</dbReference>
<dbReference type="Pfam" id="PF01424">
    <property type="entry name" value="R3H"/>
    <property type="match status" value="1"/>
</dbReference>
<dbReference type="RefSeq" id="WP_353930478.1">
    <property type="nucleotide sequence ID" value="NZ_CP150886.1"/>
</dbReference>
<organism evidence="2 3">
    <name type="scientific">Okeanomitos corallinicola TIOX110</name>
    <dbReference type="NCBI Taxonomy" id="3133117"/>
    <lineage>
        <taxon>Bacteria</taxon>
        <taxon>Bacillati</taxon>
        <taxon>Cyanobacteriota</taxon>
        <taxon>Cyanophyceae</taxon>
        <taxon>Nostocales</taxon>
        <taxon>Aphanizomenonaceae</taxon>
        <taxon>Okeanomitos</taxon>
    </lineage>
</organism>
<dbReference type="SUPFAM" id="SSF82708">
    <property type="entry name" value="R3H domain"/>
    <property type="match status" value="1"/>
</dbReference>
<accession>A0ABZ2UR23</accession>
<dbReference type="InterPro" id="IPR001374">
    <property type="entry name" value="R3H_dom"/>
</dbReference>
<dbReference type="CDD" id="cd02644">
    <property type="entry name" value="R3H_jag"/>
    <property type="match status" value="1"/>
</dbReference>
<protein>
    <submittedName>
        <fullName evidence="2">R3H domain-containing nucleic acid-binding protein</fullName>
    </submittedName>
</protein>
<name>A0ABZ2UR23_9CYAN</name>
<evidence type="ECO:0000313" key="2">
    <source>
        <dbReference type="EMBL" id="WZB87566.1"/>
    </source>
</evidence>
<dbReference type="InterPro" id="IPR034079">
    <property type="entry name" value="R3H_KhpB"/>
</dbReference>
<gene>
    <name evidence="2" type="ORF">WJM97_19730</name>
</gene>
<dbReference type="Gene3D" id="3.30.1370.50">
    <property type="entry name" value="R3H-like domain"/>
    <property type="match status" value="1"/>
</dbReference>
<sequence>MSDINMQRGEEWLKQLLQLSGVSADVSSKLSSAPAIGADSQEQDSYWLIINDSNLMPEQVRTLIGANGSVLDAIQYLANSVLNVHQAEDEQVSYTIELNDYRLRRQAEITALVRTAVQEVRFSGREIEMKSLSSFERRQVHSFLQEFPDLQTFSRGKEPYRNLVVRLATEPPTDPGY</sequence>
<evidence type="ECO:0000313" key="3">
    <source>
        <dbReference type="Proteomes" id="UP001483337"/>
    </source>
</evidence>
<dbReference type="InterPro" id="IPR015946">
    <property type="entry name" value="KH_dom-like_a/b"/>
</dbReference>
<proteinExistence type="predicted"/>
<reference evidence="2 3" key="1">
    <citation type="submission" date="2024-04" db="EMBL/GenBank/DDBJ databases">
        <title>Okeanomitos corallinicola gen. &amp; sp. nov. (Nostocales, Cyanobacteria), a new toxic marine heterocyst-forming cyanobacterium from a coral reef.</title>
        <authorList>
            <person name="Li H."/>
            <person name="Li R."/>
            <person name="Kang J."/>
            <person name="Hii K.S."/>
            <person name="Mohamed H.F."/>
            <person name="Xu X."/>
            <person name="Luo Z."/>
        </authorList>
    </citation>
    <scope>NUCLEOTIDE SEQUENCE [LARGE SCALE GENOMIC DNA]</scope>
    <source>
        <strain evidence="2 3">TIOX110</strain>
    </source>
</reference>
<dbReference type="SMART" id="SM00393">
    <property type="entry name" value="R3H"/>
    <property type="match status" value="1"/>
</dbReference>
<dbReference type="InterPro" id="IPR039247">
    <property type="entry name" value="KhpB"/>
</dbReference>
<keyword evidence="3" id="KW-1185">Reference proteome</keyword>
<dbReference type="PANTHER" id="PTHR35800:SF1">
    <property type="entry name" value="RNA-BINDING PROTEIN KHPB"/>
    <property type="match status" value="1"/>
</dbReference>
<dbReference type="PROSITE" id="PS51061">
    <property type="entry name" value="R3H"/>
    <property type="match status" value="1"/>
</dbReference>
<dbReference type="EMBL" id="CP150886">
    <property type="protein sequence ID" value="WZB87566.1"/>
    <property type="molecule type" value="Genomic_DNA"/>
</dbReference>
<dbReference type="Proteomes" id="UP001483337">
    <property type="component" value="Chromosome"/>
</dbReference>
<evidence type="ECO:0000259" key="1">
    <source>
        <dbReference type="PROSITE" id="PS51061"/>
    </source>
</evidence>
<dbReference type="Gene3D" id="3.30.300.20">
    <property type="match status" value="1"/>
</dbReference>